<sequence>MSFFIFVNMSNKKTFFAHETAVIDVGCKIGAGTKIWHFSHIMPNCIIGDHCNLGQNVVVSPEVVLGNNVKVQNNVSIYTGVICEDDVFLGPSMVFTNVINPRSAINRKNEFKQTIVRKGASIGANATIVCGNNIGQYAFIGAGTVVTKEILPYALVVGNPAKQIGWVSEYGCRLNFDEDGFAVCDESNEKYKLDNDLLKKIKI</sequence>
<comment type="similarity">
    <text evidence="1">Belongs to the transferase hexapeptide repeat family.</text>
</comment>
<dbReference type="InterPro" id="IPR001451">
    <property type="entry name" value="Hexapep"/>
</dbReference>
<dbReference type="PANTHER" id="PTHR43300">
    <property type="entry name" value="ACETYLTRANSFERASE"/>
    <property type="match status" value="1"/>
</dbReference>
<organism evidence="2 3">
    <name type="scientific">Tenacibaculum adriaticum</name>
    <dbReference type="NCBI Taxonomy" id="413713"/>
    <lineage>
        <taxon>Bacteria</taxon>
        <taxon>Pseudomonadati</taxon>
        <taxon>Bacteroidota</taxon>
        <taxon>Flavobacteriia</taxon>
        <taxon>Flavobacteriales</taxon>
        <taxon>Flavobacteriaceae</taxon>
        <taxon>Tenacibaculum</taxon>
    </lineage>
</organism>
<comment type="caution">
    <text evidence="2">The sequence shown here is derived from an EMBL/GenBank/DDBJ whole genome shotgun (WGS) entry which is preliminary data.</text>
</comment>
<dbReference type="AlphaFoldDB" id="A0A5S5DUS2"/>
<dbReference type="CDD" id="cd03358">
    <property type="entry name" value="LbH_WxcM_N_like"/>
    <property type="match status" value="1"/>
</dbReference>
<gene>
    <name evidence="2" type="ORF">C7447_101261</name>
</gene>
<proteinExistence type="inferred from homology"/>
<dbReference type="EMBL" id="VNIA01000001">
    <property type="protein sequence ID" value="TYP99657.1"/>
    <property type="molecule type" value="Genomic_DNA"/>
</dbReference>
<dbReference type="InterPro" id="IPR011004">
    <property type="entry name" value="Trimer_LpxA-like_sf"/>
</dbReference>
<keyword evidence="3" id="KW-1185">Reference proteome</keyword>
<dbReference type="PANTHER" id="PTHR43300:SF4">
    <property type="entry name" value="ACYL-[ACYL-CARRIER-PROTEIN]--UDP-N-ACETYLGLUCOSAMINE O-ACYLTRANSFERASE"/>
    <property type="match status" value="1"/>
</dbReference>
<keyword evidence="2" id="KW-0808">Transferase</keyword>
<reference evidence="2 3" key="1">
    <citation type="submission" date="2019-07" db="EMBL/GenBank/DDBJ databases">
        <title>Genomic Encyclopedia of Type Strains, Phase IV (KMG-IV): sequencing the most valuable type-strain genomes for metagenomic binning, comparative biology and taxonomic classification.</title>
        <authorList>
            <person name="Goeker M."/>
        </authorList>
    </citation>
    <scope>NUCLEOTIDE SEQUENCE [LARGE SCALE GENOMIC DNA]</scope>
    <source>
        <strain evidence="2 3">DSM 18961</strain>
    </source>
</reference>
<accession>A0A5S5DUS2</accession>
<protein>
    <submittedName>
        <fullName evidence="2">UDP-2-acetamido-3-amino-2,3-dideoxy-glucuronate N-acetyltransferase</fullName>
    </submittedName>
</protein>
<dbReference type="Pfam" id="PF00132">
    <property type="entry name" value="Hexapep"/>
    <property type="match status" value="1"/>
</dbReference>
<dbReference type="Gene3D" id="2.160.10.10">
    <property type="entry name" value="Hexapeptide repeat proteins"/>
    <property type="match status" value="1"/>
</dbReference>
<evidence type="ECO:0000256" key="1">
    <source>
        <dbReference type="ARBA" id="ARBA00007274"/>
    </source>
</evidence>
<evidence type="ECO:0000313" key="2">
    <source>
        <dbReference type="EMBL" id="TYP99657.1"/>
    </source>
</evidence>
<dbReference type="SUPFAM" id="SSF51161">
    <property type="entry name" value="Trimeric LpxA-like enzymes"/>
    <property type="match status" value="1"/>
</dbReference>
<dbReference type="Proteomes" id="UP000323136">
    <property type="component" value="Unassembled WGS sequence"/>
</dbReference>
<dbReference type="Pfam" id="PF14602">
    <property type="entry name" value="Hexapep_2"/>
    <property type="match status" value="1"/>
</dbReference>
<name>A0A5S5DUS2_9FLAO</name>
<evidence type="ECO:0000313" key="3">
    <source>
        <dbReference type="Proteomes" id="UP000323136"/>
    </source>
</evidence>
<dbReference type="InterPro" id="IPR050179">
    <property type="entry name" value="Trans_hexapeptide_repeat"/>
</dbReference>
<dbReference type="GO" id="GO:0016740">
    <property type="term" value="F:transferase activity"/>
    <property type="evidence" value="ECO:0007669"/>
    <property type="project" value="UniProtKB-KW"/>
</dbReference>